<evidence type="ECO:0000313" key="3">
    <source>
        <dbReference type="Proteomes" id="UP000588068"/>
    </source>
</evidence>
<dbReference type="GO" id="GO:0008237">
    <property type="term" value="F:metallopeptidase activity"/>
    <property type="evidence" value="ECO:0007669"/>
    <property type="project" value="UniProtKB-KW"/>
</dbReference>
<name>A0A841HTW9_9GAMM</name>
<feature type="signal peptide" evidence="1">
    <location>
        <begin position="1"/>
        <end position="22"/>
    </location>
</feature>
<dbReference type="Proteomes" id="UP000588068">
    <property type="component" value="Unassembled WGS sequence"/>
</dbReference>
<dbReference type="InterPro" id="IPR027268">
    <property type="entry name" value="Peptidase_M4/M1_CTD_sf"/>
</dbReference>
<dbReference type="SUPFAM" id="SSF55486">
    <property type="entry name" value="Metalloproteases ('zincins'), catalytic domain"/>
    <property type="match status" value="1"/>
</dbReference>
<sequence>MRRFARCLLLLFGVALFSWAEASPPTLQQDPDASSLYDFAKRDAQYRALASIPDAVVKYGKYGRLRQLDGRTGIGVAGAAKLKPGDSAEPILRRLKPILLASGSESLIVRHAGRDPLGAGNFLFTDQLIGGIPVLDGGVNIILDSRGEVSKVISFFVPEGTENRSPKLSLKDAQARLRQLLAQGSDGTAADAAGIDVAAEGSLAFWTDGGDRATPQLLWMIDVSHSRDGEFGIVRYGVDAATGNVSYSQKRGFELSRTVYTHNYRMDSNTPVATNRLWLEGSPNSADTQAFSIYNRIVQPIQAWAGTPLAYDTLSLVAHWGTPGSNTANNATFIYGTDNNRYLFFGDDRASDDDAIAHEYGHGLFFGYVPMPTGWKPYHDWYAGNEFYADFSAVLTDIHRYGINSGTWAITDLRDWQHPQSRSVFHMDWYPNRYFANPLIGISYANSTIYGYAIYLMVNGGTHRRAGQIGISGAIPVINVPPSTWAQIKEVMITTIYIMTLNRDEFTGPMLKQRSMEVAGAIHGPVSNVLNTVQQGWTAVGIGHGCSSPPPAPPVVNIQSAYCKGRHDISWNPISNVKYHAMAVSNPWTWESDRAVTVVDGVNTNCTQNVPGGTLTRYRMRACNACGCSNWTNDEWMQYYMPCL</sequence>
<keyword evidence="2" id="KW-0482">Metalloprotease</keyword>
<gene>
    <name evidence="2" type="ORF">HNQ60_005165</name>
</gene>
<reference evidence="2 3" key="1">
    <citation type="submission" date="2020-08" db="EMBL/GenBank/DDBJ databases">
        <title>Genomic Encyclopedia of Type Strains, Phase IV (KMG-IV): sequencing the most valuable type-strain genomes for metagenomic binning, comparative biology and taxonomic classification.</title>
        <authorList>
            <person name="Goeker M."/>
        </authorList>
    </citation>
    <scope>NUCLEOTIDE SEQUENCE [LARGE SCALE GENOMIC DNA]</scope>
    <source>
        <strain evidence="2 3">DSM 26723</strain>
    </source>
</reference>
<keyword evidence="1" id="KW-0732">Signal</keyword>
<keyword evidence="3" id="KW-1185">Reference proteome</keyword>
<feature type="chain" id="PRO_5032434990" evidence="1">
    <location>
        <begin position="23"/>
        <end position="644"/>
    </location>
</feature>
<comment type="caution">
    <text evidence="2">The sequence shown here is derived from an EMBL/GenBank/DDBJ whole genome shotgun (WGS) entry which is preliminary data.</text>
</comment>
<organism evidence="2 3">
    <name type="scientific">Povalibacter uvarum</name>
    <dbReference type="NCBI Taxonomy" id="732238"/>
    <lineage>
        <taxon>Bacteria</taxon>
        <taxon>Pseudomonadati</taxon>
        <taxon>Pseudomonadota</taxon>
        <taxon>Gammaproteobacteria</taxon>
        <taxon>Steroidobacterales</taxon>
        <taxon>Steroidobacteraceae</taxon>
        <taxon>Povalibacter</taxon>
    </lineage>
</organism>
<accession>A0A841HTW9</accession>
<dbReference type="RefSeq" id="WP_184335636.1">
    <property type="nucleotide sequence ID" value="NZ_JACHHZ010000007.1"/>
</dbReference>
<dbReference type="InterPro" id="IPR050728">
    <property type="entry name" value="Zinc_Metalloprotease_M4"/>
</dbReference>
<dbReference type="PANTHER" id="PTHR33794:SF1">
    <property type="entry name" value="BACILLOLYSIN"/>
    <property type="match status" value="1"/>
</dbReference>
<evidence type="ECO:0000256" key="1">
    <source>
        <dbReference type="SAM" id="SignalP"/>
    </source>
</evidence>
<proteinExistence type="predicted"/>
<dbReference type="AlphaFoldDB" id="A0A841HTW9"/>
<dbReference type="EMBL" id="JACHHZ010000007">
    <property type="protein sequence ID" value="MBB6096243.1"/>
    <property type="molecule type" value="Genomic_DNA"/>
</dbReference>
<keyword evidence="2" id="KW-0378">Hydrolase</keyword>
<keyword evidence="2" id="KW-0645">Protease</keyword>
<dbReference type="PANTHER" id="PTHR33794">
    <property type="entry name" value="BACILLOLYSIN"/>
    <property type="match status" value="1"/>
</dbReference>
<dbReference type="GO" id="GO:0006508">
    <property type="term" value="P:proteolysis"/>
    <property type="evidence" value="ECO:0007669"/>
    <property type="project" value="UniProtKB-KW"/>
</dbReference>
<evidence type="ECO:0000313" key="2">
    <source>
        <dbReference type="EMBL" id="MBB6096243.1"/>
    </source>
</evidence>
<protein>
    <submittedName>
        <fullName evidence="2">Zn-dependent metalloprotease</fullName>
    </submittedName>
</protein>
<dbReference type="Gene3D" id="1.10.390.10">
    <property type="entry name" value="Neutral Protease Domain 2"/>
    <property type="match status" value="1"/>
</dbReference>